<name>A0A839QHB1_9MICC</name>
<dbReference type="Gene3D" id="3.40.50.880">
    <property type="match status" value="1"/>
</dbReference>
<comment type="caution">
    <text evidence="2">The sequence shown here is derived from an EMBL/GenBank/DDBJ whole genome shotgun (WGS) entry which is preliminary data.</text>
</comment>
<evidence type="ECO:0000313" key="3">
    <source>
        <dbReference type="Proteomes" id="UP000523000"/>
    </source>
</evidence>
<reference evidence="2 3" key="1">
    <citation type="submission" date="2020-08" db="EMBL/GenBank/DDBJ databases">
        <title>Sequencing the genomes of 1000 actinobacteria strains.</title>
        <authorList>
            <person name="Klenk H.-P."/>
        </authorList>
    </citation>
    <scope>NUCLEOTIDE SEQUENCE [LARGE SCALE GENOMIC DNA]</scope>
    <source>
        <strain evidence="2 3">DSM 22826</strain>
    </source>
</reference>
<evidence type="ECO:0000313" key="2">
    <source>
        <dbReference type="EMBL" id="MBB2995280.1"/>
    </source>
</evidence>
<evidence type="ECO:0000259" key="1">
    <source>
        <dbReference type="Pfam" id="PF00117"/>
    </source>
</evidence>
<dbReference type="PANTHER" id="PTHR42695">
    <property type="entry name" value="GLUTAMINE AMIDOTRANSFERASE YLR126C-RELATED"/>
    <property type="match status" value="1"/>
</dbReference>
<keyword evidence="2" id="KW-0436">Ligase</keyword>
<dbReference type="EMBL" id="JACHVS010000001">
    <property type="protein sequence ID" value="MBB2995280.1"/>
    <property type="molecule type" value="Genomic_DNA"/>
</dbReference>
<dbReference type="GO" id="GO:0005829">
    <property type="term" value="C:cytosol"/>
    <property type="evidence" value="ECO:0007669"/>
    <property type="project" value="TreeGrafter"/>
</dbReference>
<dbReference type="CDD" id="cd01741">
    <property type="entry name" value="GATase1_1"/>
    <property type="match status" value="1"/>
</dbReference>
<proteinExistence type="predicted"/>
<dbReference type="InterPro" id="IPR029062">
    <property type="entry name" value="Class_I_gatase-like"/>
</dbReference>
<dbReference type="EC" id="6.3.5.2" evidence="2"/>
<dbReference type="PANTHER" id="PTHR42695:SF5">
    <property type="entry name" value="GLUTAMINE AMIDOTRANSFERASE YLR126C-RELATED"/>
    <property type="match status" value="1"/>
</dbReference>
<dbReference type="Proteomes" id="UP000523000">
    <property type="component" value="Unassembled WGS sequence"/>
</dbReference>
<dbReference type="NCBIfam" id="NF005743">
    <property type="entry name" value="PRK07567.1"/>
    <property type="match status" value="1"/>
</dbReference>
<dbReference type="InterPro" id="IPR044992">
    <property type="entry name" value="ChyE-like"/>
</dbReference>
<keyword evidence="3" id="KW-1185">Reference proteome</keyword>
<gene>
    <name evidence="2" type="ORF">E9229_001471</name>
</gene>
<protein>
    <submittedName>
        <fullName evidence="2">GMP synthase (Glutamine-hydrolyzing)</fullName>
        <ecNumber evidence="2">6.3.5.2</ecNumber>
    </submittedName>
</protein>
<dbReference type="GO" id="GO:0003922">
    <property type="term" value="F:GMP synthase (glutamine-hydrolyzing) activity"/>
    <property type="evidence" value="ECO:0007669"/>
    <property type="project" value="UniProtKB-EC"/>
</dbReference>
<accession>A0A839QHB1</accession>
<organism evidence="2 3">
    <name type="scientific">Paeniglutamicibacter cryotolerans</name>
    <dbReference type="NCBI Taxonomy" id="670079"/>
    <lineage>
        <taxon>Bacteria</taxon>
        <taxon>Bacillati</taxon>
        <taxon>Actinomycetota</taxon>
        <taxon>Actinomycetes</taxon>
        <taxon>Micrococcales</taxon>
        <taxon>Micrococcaceae</taxon>
        <taxon>Paeniglutamicibacter</taxon>
    </lineage>
</organism>
<dbReference type="AlphaFoldDB" id="A0A839QHB1"/>
<dbReference type="Pfam" id="PF00117">
    <property type="entry name" value="GATase"/>
    <property type="match status" value="1"/>
</dbReference>
<dbReference type="PROSITE" id="PS51273">
    <property type="entry name" value="GATASE_TYPE_1"/>
    <property type="match status" value="1"/>
</dbReference>
<dbReference type="RefSeq" id="WP_183510570.1">
    <property type="nucleotide sequence ID" value="NZ_BAABGK010000022.1"/>
</dbReference>
<dbReference type="InterPro" id="IPR017926">
    <property type="entry name" value="GATASE"/>
</dbReference>
<dbReference type="SUPFAM" id="SSF52317">
    <property type="entry name" value="Class I glutamine amidotransferase-like"/>
    <property type="match status" value="1"/>
</dbReference>
<sequence length="247" mass="26783">MKPFLLISTRSDAFTAEDEVRGVLQASGLDPTDLHTFPLESETLGPVDADWVRTYSGIILGGSPFNASDPPERKSSVQVRCEADLHRLLDVLVELDFPFFGACYGVGTLGSHQGAVIDRNFGEPVGTSRIVVTDAGRADPMLRGLPDSFDAFVGHKEAVRTLPAHAVLLASSAPCPVQMFRIKENLYATQFHPELDPAGLAGRIMTYKDAGYFPPERALELRERALAAEVDAPGLVLANFVRRYGNG</sequence>
<feature type="domain" description="Glutamine amidotransferase" evidence="1">
    <location>
        <begin position="51"/>
        <end position="197"/>
    </location>
</feature>